<reference evidence="3" key="2">
    <citation type="submission" date="2020-05" db="UniProtKB">
        <authorList>
            <consortium name="EnsemblMetazoa"/>
        </authorList>
    </citation>
    <scope>IDENTIFICATION</scope>
    <source>
        <strain evidence="3">wikel</strain>
    </source>
</reference>
<dbReference type="SUPFAM" id="SSF55486">
    <property type="entry name" value="Metalloproteases ('zincins'), catalytic domain"/>
    <property type="match status" value="1"/>
</dbReference>
<dbReference type="AlphaFoldDB" id="B7PPH6"/>
<evidence type="ECO:0000313" key="3">
    <source>
        <dbReference type="EnsemblMetazoa" id="ISCW006308-PA"/>
    </source>
</evidence>
<dbReference type="STRING" id="6945.B7PPH6"/>
<gene>
    <name evidence="3" type="primary">8051549</name>
    <name evidence="2" type="ORF">IscW_ISCW006308</name>
</gene>
<dbReference type="PROSITE" id="PS51885">
    <property type="entry name" value="NEPRILYSIN"/>
    <property type="match status" value="1"/>
</dbReference>
<dbReference type="EMBL" id="DS758243">
    <property type="protein sequence ID" value="EEC08498.1"/>
    <property type="molecule type" value="Genomic_DNA"/>
</dbReference>
<dbReference type="VEuPathDB" id="VectorBase:ISCW006308"/>
<dbReference type="InterPro" id="IPR042089">
    <property type="entry name" value="Peptidase_M13_dom_2"/>
</dbReference>
<protein>
    <submittedName>
        <fullName evidence="2 3">Neprilysin, putative</fullName>
        <ecNumber evidence="2">3.4.24.71</ecNumber>
    </submittedName>
</protein>
<dbReference type="GO" id="GO:0004222">
    <property type="term" value="F:metalloendopeptidase activity"/>
    <property type="evidence" value="ECO:0007669"/>
    <property type="project" value="UniProtKB-EC"/>
</dbReference>
<dbReference type="EnsemblMetazoa" id="ISCW006308-RA">
    <property type="protein sequence ID" value="ISCW006308-PA"/>
    <property type="gene ID" value="ISCW006308"/>
</dbReference>
<dbReference type="InterPro" id="IPR018497">
    <property type="entry name" value="Peptidase_M13_C"/>
</dbReference>
<dbReference type="EC" id="3.4.24.71" evidence="2"/>
<evidence type="ECO:0000259" key="1">
    <source>
        <dbReference type="Pfam" id="PF01431"/>
    </source>
</evidence>
<dbReference type="Pfam" id="PF01431">
    <property type="entry name" value="Peptidase_M13"/>
    <property type="match status" value="1"/>
</dbReference>
<name>B7PPH6_IXOSC</name>
<keyword evidence="4" id="KW-1185">Reference proteome</keyword>
<evidence type="ECO:0000313" key="2">
    <source>
        <dbReference type="EMBL" id="EEC08498.1"/>
    </source>
</evidence>
<dbReference type="Gene3D" id="1.10.1380.10">
    <property type="entry name" value="Neutral endopeptidase , domain2"/>
    <property type="match status" value="1"/>
</dbReference>
<dbReference type="VEuPathDB" id="VectorBase:ISCI006308"/>
<dbReference type="PANTHER" id="PTHR11733">
    <property type="entry name" value="ZINC METALLOPROTEASE FAMILY M13 NEPRILYSIN-RELATED"/>
    <property type="match status" value="1"/>
</dbReference>
<dbReference type="GO" id="GO:0006508">
    <property type="term" value="P:proteolysis"/>
    <property type="evidence" value="ECO:0007669"/>
    <property type="project" value="InterPro"/>
</dbReference>
<organism>
    <name type="scientific">Ixodes scapularis</name>
    <name type="common">Black-legged tick</name>
    <name type="synonym">Deer tick</name>
    <dbReference type="NCBI Taxonomy" id="6945"/>
    <lineage>
        <taxon>Eukaryota</taxon>
        <taxon>Metazoa</taxon>
        <taxon>Ecdysozoa</taxon>
        <taxon>Arthropoda</taxon>
        <taxon>Chelicerata</taxon>
        <taxon>Arachnida</taxon>
        <taxon>Acari</taxon>
        <taxon>Parasitiformes</taxon>
        <taxon>Ixodida</taxon>
        <taxon>Ixodoidea</taxon>
        <taxon>Ixodidae</taxon>
        <taxon>Ixodinae</taxon>
        <taxon>Ixodes</taxon>
    </lineage>
</organism>
<feature type="domain" description="Peptidase M13 C-terminal" evidence="1">
    <location>
        <begin position="139"/>
        <end position="294"/>
    </location>
</feature>
<dbReference type="PANTHER" id="PTHR11733:SF241">
    <property type="entry name" value="GH26575P-RELATED"/>
    <property type="match status" value="1"/>
</dbReference>
<dbReference type="VEuPathDB" id="VectorBase:ISCP_015945"/>
<dbReference type="EMBL" id="ABJB010388963">
    <property type="status" value="NOT_ANNOTATED_CDS"/>
    <property type="molecule type" value="Genomic_DNA"/>
</dbReference>
<dbReference type="OrthoDB" id="6481042at2759"/>
<dbReference type="Proteomes" id="UP000001555">
    <property type="component" value="Unassembled WGS sequence"/>
</dbReference>
<proteinExistence type="predicted"/>
<keyword evidence="2" id="KW-0378">Hydrolase</keyword>
<sequence>MVVSLRSWIDPLDSGIASQKLNTMDFVFGAQYNLLDYELYRKTSTLFIDETEALPATIFRIFTFASAAYWDSLANDSKAYDNLYASTVFQPGHEYQELSNLLFVPHAVVSFMNHITNKIHPFLYPVVAIHVMRGALRGLTRAGSFIDDQSASNAWWSGATTNAYINISACLQSQYETPETRQSSVSAMEDNFLDNAALYPLFRMYVTDLAKLNTSRKFITLGRQQIGVDKMFFYNFAAAHCESGGSDKLAKLKFFGETSPRFRVNVPLRNLKLFAKVFECRPNSYMNPAKKCAVWKRFKFKSEGR</sequence>
<dbReference type="InterPro" id="IPR000718">
    <property type="entry name" value="Peptidase_M13"/>
</dbReference>
<dbReference type="InParanoid" id="B7PPH6"/>
<dbReference type="Gene3D" id="3.40.390.10">
    <property type="entry name" value="Collagenase (Catalytic Domain)"/>
    <property type="match status" value="1"/>
</dbReference>
<evidence type="ECO:0000313" key="4">
    <source>
        <dbReference type="Proteomes" id="UP000001555"/>
    </source>
</evidence>
<dbReference type="HOGENOM" id="CLU_006187_1_1_1"/>
<reference evidence="2 4" key="1">
    <citation type="submission" date="2008-03" db="EMBL/GenBank/DDBJ databases">
        <title>Annotation of Ixodes scapularis.</title>
        <authorList>
            <consortium name="Ixodes scapularis Genome Project Consortium"/>
            <person name="Caler E."/>
            <person name="Hannick L.I."/>
            <person name="Bidwell S."/>
            <person name="Joardar V."/>
            <person name="Thiagarajan M."/>
            <person name="Amedeo P."/>
            <person name="Galinsky K.J."/>
            <person name="Schobel S."/>
            <person name="Inman J."/>
            <person name="Hostetler J."/>
            <person name="Miller J."/>
            <person name="Hammond M."/>
            <person name="Megy K."/>
            <person name="Lawson D."/>
            <person name="Kodira C."/>
            <person name="Sutton G."/>
            <person name="Meyer J."/>
            <person name="Hill C.A."/>
            <person name="Birren B."/>
            <person name="Nene V."/>
            <person name="Collins F."/>
            <person name="Alarcon-Chaidez F."/>
            <person name="Wikel S."/>
            <person name="Strausberg R."/>
        </authorList>
    </citation>
    <scope>NUCLEOTIDE SEQUENCE [LARGE SCALE GENOMIC DNA]</scope>
    <source>
        <strain evidence="4">Wikel</strain>
        <strain evidence="2">Wikel colony</strain>
    </source>
</reference>
<dbReference type="InterPro" id="IPR024079">
    <property type="entry name" value="MetalloPept_cat_dom_sf"/>
</dbReference>
<accession>B7PPH6</accession>
<dbReference type="PaxDb" id="6945-B7PPH6"/>